<evidence type="ECO:0000256" key="2">
    <source>
        <dbReference type="SAM" id="SignalP"/>
    </source>
</evidence>
<dbReference type="Proteomes" id="UP000590740">
    <property type="component" value="Unassembled WGS sequence"/>
</dbReference>
<accession>A0A7W7YFK6</accession>
<feature type="coiled-coil region" evidence="1">
    <location>
        <begin position="463"/>
        <end position="497"/>
    </location>
</feature>
<dbReference type="Pfam" id="PF07587">
    <property type="entry name" value="PSD1"/>
    <property type="match status" value="1"/>
</dbReference>
<keyword evidence="1" id="KW-0175">Coiled coil</keyword>
<evidence type="ECO:0000313" key="5">
    <source>
        <dbReference type="EMBL" id="MBB5035233.1"/>
    </source>
</evidence>
<keyword evidence="2" id="KW-0732">Signal</keyword>
<dbReference type="PANTHER" id="PTHR35889">
    <property type="entry name" value="CYCLOINULO-OLIGOSACCHARIDE FRUCTANOTRANSFERASE-RELATED"/>
    <property type="match status" value="1"/>
</dbReference>
<proteinExistence type="predicted"/>
<dbReference type="RefSeq" id="WP_184343812.1">
    <property type="nucleotide sequence ID" value="NZ_JACHIG010000014.1"/>
</dbReference>
<feature type="domain" description="DUF1553" evidence="4">
    <location>
        <begin position="309"/>
        <end position="694"/>
    </location>
</feature>
<evidence type="ECO:0000259" key="4">
    <source>
        <dbReference type="Pfam" id="PF07587"/>
    </source>
</evidence>
<dbReference type="AlphaFoldDB" id="A0A7W7YFK6"/>
<sequence length="723" mass="82421">MKAIQHLSIFATTLLATIAVQAAPLDTTAASKQVDALLAKGWQKHKIQPNAPVDDATFLRRAYLTVVGRIPTLEEATAFHACQMPDKRAKLVDKLLASEGYVQNFFNYWADVLRAQSQGVAGSTTSQNYLNYIRTALRENKPWDQMARELVSSEGTCFDTGAIGYYMRDRGMPLDNLSNTTRIFLGTRMECAQCHDHPFDKWTQKQFYEMAAFTHNMSSTNYRSQTAEEVQKMIRQDKSLDNDSRDLMRQAITEAVRPLRDTQVVQNKGQLRLPHDYKYKDAKPKDVVPAAVMFGKPVELKKESNPIDEFGRWLTSSENPRFTTIIANRLWKRVFGAGLYEPVDEMMDSSVASNPELMRFLEKQMAEMKYDMKSYLRMLLNTQAFARASTKEVAPGTPYYFQGPVFHRMSAEQVWDSLVTLVSPDPEQSNWSLREREHRDLENRQRLARLLDKTEPALLYEAAKEVSAAMREQNKEFDQLRKELDEARAKEDKVKAREIQRRLGESQRILREQVSKCFYAAAKKSGNQAIQQELAAVSGDGPMEMAMMNLMQDSRVDPKDAPLSPQILATVKADETVLGMKDEKSIKSFENYQRTLHQTWSRAAELPSPAPRGHFLREFGQSDREIIENANDEASVPQALTMMNGSLLSQLTSAWSTLSINLRKAKTNEEKIDTLFLSLYSRKPNAKEKAHMLQTVESYATSKTLWEDITVAALSTQRFIFVE</sequence>
<evidence type="ECO:0000259" key="3">
    <source>
        <dbReference type="Pfam" id="PF07583"/>
    </source>
</evidence>
<evidence type="ECO:0000256" key="1">
    <source>
        <dbReference type="SAM" id="Coils"/>
    </source>
</evidence>
<comment type="caution">
    <text evidence="5">The sequence shown here is derived from an EMBL/GenBank/DDBJ whole genome shotgun (WGS) entry which is preliminary data.</text>
</comment>
<dbReference type="Pfam" id="PF07583">
    <property type="entry name" value="PSCyt2"/>
    <property type="match status" value="1"/>
</dbReference>
<name>A0A7W7YFK6_9BACT</name>
<dbReference type="EMBL" id="JACHIG010000014">
    <property type="protein sequence ID" value="MBB5035233.1"/>
    <property type="molecule type" value="Genomic_DNA"/>
</dbReference>
<gene>
    <name evidence="5" type="ORF">HNQ65_004842</name>
</gene>
<dbReference type="PANTHER" id="PTHR35889:SF3">
    <property type="entry name" value="F-BOX DOMAIN-CONTAINING PROTEIN"/>
    <property type="match status" value="1"/>
</dbReference>
<organism evidence="5 6">
    <name type="scientific">Prosthecobacter vanneervenii</name>
    <dbReference type="NCBI Taxonomy" id="48466"/>
    <lineage>
        <taxon>Bacteria</taxon>
        <taxon>Pseudomonadati</taxon>
        <taxon>Verrucomicrobiota</taxon>
        <taxon>Verrucomicrobiia</taxon>
        <taxon>Verrucomicrobiales</taxon>
        <taxon>Verrucomicrobiaceae</taxon>
        <taxon>Prosthecobacter</taxon>
    </lineage>
</organism>
<protein>
    <recommendedName>
        <fullName evidence="7">DUF1549 domain-containing protein</fullName>
    </recommendedName>
</protein>
<evidence type="ECO:0008006" key="7">
    <source>
        <dbReference type="Google" id="ProtNLM"/>
    </source>
</evidence>
<keyword evidence="6" id="KW-1185">Reference proteome</keyword>
<dbReference type="InterPro" id="IPR022655">
    <property type="entry name" value="DUF1553"/>
</dbReference>
<reference evidence="5 6" key="1">
    <citation type="submission" date="2020-08" db="EMBL/GenBank/DDBJ databases">
        <title>Genomic Encyclopedia of Type Strains, Phase IV (KMG-IV): sequencing the most valuable type-strain genomes for metagenomic binning, comparative biology and taxonomic classification.</title>
        <authorList>
            <person name="Goeker M."/>
        </authorList>
    </citation>
    <scope>NUCLEOTIDE SEQUENCE [LARGE SCALE GENOMIC DNA]</scope>
    <source>
        <strain evidence="5 6">DSM 12252</strain>
    </source>
</reference>
<dbReference type="InterPro" id="IPR011444">
    <property type="entry name" value="DUF1549"/>
</dbReference>
<evidence type="ECO:0000313" key="6">
    <source>
        <dbReference type="Proteomes" id="UP000590740"/>
    </source>
</evidence>
<feature type="domain" description="DUF1549" evidence="3">
    <location>
        <begin position="33"/>
        <end position="217"/>
    </location>
</feature>
<feature type="signal peptide" evidence="2">
    <location>
        <begin position="1"/>
        <end position="22"/>
    </location>
</feature>
<feature type="chain" id="PRO_5030842167" description="DUF1549 domain-containing protein" evidence="2">
    <location>
        <begin position="23"/>
        <end position="723"/>
    </location>
</feature>